<evidence type="ECO:0000256" key="2">
    <source>
        <dbReference type="ARBA" id="ARBA00022803"/>
    </source>
</evidence>
<gene>
    <name evidence="4" type="ORF">METZ01_LOCUS53515</name>
</gene>
<dbReference type="Pfam" id="PF13424">
    <property type="entry name" value="TPR_12"/>
    <property type="match status" value="1"/>
</dbReference>
<evidence type="ECO:0000313" key="4">
    <source>
        <dbReference type="EMBL" id="SVA00661.1"/>
    </source>
</evidence>
<keyword evidence="2" id="KW-0802">TPR repeat</keyword>
<dbReference type="InterPro" id="IPR037682">
    <property type="entry name" value="TonB_C"/>
</dbReference>
<dbReference type="PROSITE" id="PS50005">
    <property type="entry name" value="TPR"/>
    <property type="match status" value="2"/>
</dbReference>
<dbReference type="SUPFAM" id="SSF48452">
    <property type="entry name" value="TPR-like"/>
    <property type="match status" value="1"/>
</dbReference>
<evidence type="ECO:0000256" key="1">
    <source>
        <dbReference type="ARBA" id="ARBA00022737"/>
    </source>
</evidence>
<accession>A0A381SBI4</accession>
<organism evidence="4">
    <name type="scientific">marine metagenome</name>
    <dbReference type="NCBI Taxonomy" id="408172"/>
    <lineage>
        <taxon>unclassified sequences</taxon>
        <taxon>metagenomes</taxon>
        <taxon>ecological metagenomes</taxon>
    </lineage>
</organism>
<dbReference type="AlphaFoldDB" id="A0A381SBI4"/>
<dbReference type="Gene3D" id="1.25.40.10">
    <property type="entry name" value="Tetratricopeptide repeat domain"/>
    <property type="match status" value="2"/>
</dbReference>
<dbReference type="Pfam" id="PF03544">
    <property type="entry name" value="TonB_C"/>
    <property type="match status" value="1"/>
</dbReference>
<dbReference type="GO" id="GO:0055085">
    <property type="term" value="P:transmembrane transport"/>
    <property type="evidence" value="ECO:0007669"/>
    <property type="project" value="InterPro"/>
</dbReference>
<proteinExistence type="predicted"/>
<dbReference type="Gene3D" id="3.30.2420.10">
    <property type="entry name" value="TonB"/>
    <property type="match status" value="1"/>
</dbReference>
<dbReference type="InterPro" id="IPR019734">
    <property type="entry name" value="TPR_rpt"/>
</dbReference>
<name>A0A381SBI4_9ZZZZ</name>
<dbReference type="SUPFAM" id="SSF74653">
    <property type="entry name" value="TolA/TonB C-terminal domain"/>
    <property type="match status" value="1"/>
</dbReference>
<dbReference type="EMBL" id="UINC01002824">
    <property type="protein sequence ID" value="SVA00661.1"/>
    <property type="molecule type" value="Genomic_DNA"/>
</dbReference>
<sequence>MHQSFITLHKHHSRIYVNLLVIAICCYSFESFCQEPSRDELIQKRVELQKSFVTLYDEERYQPGVLIATEILSLTEELFGTDSTKMISPLNNLASAYFMIGEYEKATETFFRCVELIENTKNILTPELIQPLNGIGLSLNRTEQYNQAVEVFKRALHINYVNDGFYNLDQIDIHDSLTESFIGLEDLDGANHHQEFQVRIYKNHYGTENQEVDTSLQKLADWYKRSGQIFSERLIYEEIYKRQSNRQNQTIKDLVNTLKNLSFSHRREGLDIYDSVSPLKKALQRLEDDPDNHFRLKLEVLLDLGDTYFSYGKVQSGMQAYQECWGLIEEDSSLKTEIENRFSEPVKVRNIRIPRIYSPGDESLENGYYKQGFISIRFDIDTRGRAHNIKIIESDPDGLLDKEAELAIKRSVYRPVHIEGEIQPSKDLITRHEFQYYAEEQAISEPEILDQPLENPMT</sequence>
<protein>
    <recommendedName>
        <fullName evidence="3">TonB C-terminal domain-containing protein</fullName>
    </recommendedName>
</protein>
<reference evidence="4" key="1">
    <citation type="submission" date="2018-05" db="EMBL/GenBank/DDBJ databases">
        <authorList>
            <person name="Lanie J.A."/>
            <person name="Ng W.-L."/>
            <person name="Kazmierczak K.M."/>
            <person name="Andrzejewski T.M."/>
            <person name="Davidsen T.M."/>
            <person name="Wayne K.J."/>
            <person name="Tettelin H."/>
            <person name="Glass J.I."/>
            <person name="Rusch D."/>
            <person name="Podicherti R."/>
            <person name="Tsui H.-C.T."/>
            <person name="Winkler M.E."/>
        </authorList>
    </citation>
    <scope>NUCLEOTIDE SEQUENCE</scope>
</reference>
<feature type="domain" description="TonB C-terminal" evidence="3">
    <location>
        <begin position="346"/>
        <end position="441"/>
    </location>
</feature>
<dbReference type="SMART" id="SM00028">
    <property type="entry name" value="TPR"/>
    <property type="match status" value="3"/>
</dbReference>
<keyword evidence="1" id="KW-0677">Repeat</keyword>
<evidence type="ECO:0000259" key="3">
    <source>
        <dbReference type="PROSITE" id="PS52015"/>
    </source>
</evidence>
<dbReference type="PROSITE" id="PS52015">
    <property type="entry name" value="TONB_CTD"/>
    <property type="match status" value="1"/>
</dbReference>
<dbReference type="PANTHER" id="PTHR45641:SF19">
    <property type="entry name" value="NEPHROCYSTIN-3"/>
    <property type="match status" value="1"/>
</dbReference>
<dbReference type="PANTHER" id="PTHR45641">
    <property type="entry name" value="TETRATRICOPEPTIDE REPEAT PROTEIN (AFU_ORTHOLOGUE AFUA_6G03870)"/>
    <property type="match status" value="1"/>
</dbReference>
<dbReference type="InterPro" id="IPR011990">
    <property type="entry name" value="TPR-like_helical_dom_sf"/>
</dbReference>